<accession>A0AAV9NU39</accession>
<comment type="caution">
    <text evidence="2">The sequence shown here is derived from an EMBL/GenBank/DDBJ whole genome shotgun (WGS) entry which is preliminary data.</text>
</comment>
<proteinExistence type="predicted"/>
<dbReference type="GeneID" id="89968933"/>
<dbReference type="RefSeq" id="XP_064712201.1">
    <property type="nucleotide sequence ID" value="XM_064844341.1"/>
</dbReference>
<feature type="region of interest" description="Disordered" evidence="1">
    <location>
        <begin position="30"/>
        <end position="55"/>
    </location>
</feature>
<reference evidence="2 3" key="1">
    <citation type="submission" date="2023-08" db="EMBL/GenBank/DDBJ databases">
        <title>Black Yeasts Isolated from many extreme environments.</title>
        <authorList>
            <person name="Coleine C."/>
            <person name="Stajich J.E."/>
            <person name="Selbmann L."/>
        </authorList>
    </citation>
    <scope>NUCLEOTIDE SEQUENCE [LARGE SCALE GENOMIC DNA]</scope>
    <source>
        <strain evidence="2 3">CCFEE 5792</strain>
    </source>
</reference>
<name>A0AAV9NU39_9EURO</name>
<evidence type="ECO:0000313" key="2">
    <source>
        <dbReference type="EMBL" id="KAK5064877.1"/>
    </source>
</evidence>
<organism evidence="2 3">
    <name type="scientific">Exophiala bonariae</name>
    <dbReference type="NCBI Taxonomy" id="1690606"/>
    <lineage>
        <taxon>Eukaryota</taxon>
        <taxon>Fungi</taxon>
        <taxon>Dikarya</taxon>
        <taxon>Ascomycota</taxon>
        <taxon>Pezizomycotina</taxon>
        <taxon>Eurotiomycetes</taxon>
        <taxon>Chaetothyriomycetidae</taxon>
        <taxon>Chaetothyriales</taxon>
        <taxon>Herpotrichiellaceae</taxon>
        <taxon>Exophiala</taxon>
    </lineage>
</organism>
<dbReference type="AlphaFoldDB" id="A0AAV9NU39"/>
<protein>
    <submittedName>
        <fullName evidence="2">Uncharacterized protein</fullName>
    </submittedName>
</protein>
<dbReference type="Proteomes" id="UP001358417">
    <property type="component" value="Unassembled WGS sequence"/>
</dbReference>
<gene>
    <name evidence="2" type="ORF">LTR84_000711</name>
</gene>
<dbReference type="EMBL" id="JAVRRD010000001">
    <property type="protein sequence ID" value="KAK5064877.1"/>
    <property type="molecule type" value="Genomic_DNA"/>
</dbReference>
<keyword evidence="3" id="KW-1185">Reference proteome</keyword>
<sequence length="184" mass="20415">MSETRSSGLSLMIPSTSPAAASIGDWLSRTSESNSDARHGNPSWPKLPSRKQERQISMHCTRVVDSDEPLNLVLLGTTFESNYAEHPQRLIAAQIGANGKDEMQRWKKRVAAHDKSAQSLSQHLHGRQAVHSKVIRTKSIQTTKYQASSRNIQKETILQKLLRVLRLGRTISSTGKATTAHHTS</sequence>
<evidence type="ECO:0000313" key="3">
    <source>
        <dbReference type="Proteomes" id="UP001358417"/>
    </source>
</evidence>
<evidence type="ECO:0000256" key="1">
    <source>
        <dbReference type="SAM" id="MobiDB-lite"/>
    </source>
</evidence>